<keyword evidence="2" id="KW-0812">Transmembrane</keyword>
<feature type="transmembrane region" description="Helical" evidence="2">
    <location>
        <begin position="60"/>
        <end position="78"/>
    </location>
</feature>
<dbReference type="GO" id="GO:0046983">
    <property type="term" value="F:protein dimerization activity"/>
    <property type="evidence" value="ECO:0007669"/>
    <property type="project" value="InterPro"/>
</dbReference>
<feature type="region of interest" description="Disordered" evidence="1">
    <location>
        <begin position="134"/>
        <end position="161"/>
    </location>
</feature>
<protein>
    <recommendedName>
        <fullName evidence="3">Signal transduction histidine kinase subgroup 3 dimerisation and phosphoacceptor domain-containing protein</fullName>
    </recommendedName>
</protein>
<feature type="transmembrane region" description="Helical" evidence="2">
    <location>
        <begin position="6"/>
        <end position="29"/>
    </location>
</feature>
<accession>A0A5M3VUH9</accession>
<dbReference type="RefSeq" id="WP_246238615.1">
    <property type="nucleotide sequence ID" value="NZ_BAAABN010000014.1"/>
</dbReference>
<dbReference type="Gene3D" id="1.20.5.1930">
    <property type="match status" value="1"/>
</dbReference>
<dbReference type="InterPro" id="IPR011712">
    <property type="entry name" value="Sig_transdc_His_kin_sub3_dim/P"/>
</dbReference>
<feature type="transmembrane region" description="Helical" evidence="2">
    <location>
        <begin position="36"/>
        <end position="54"/>
    </location>
</feature>
<feature type="domain" description="Signal transduction histidine kinase subgroup 3 dimerisation and phosphoacceptor" evidence="3">
    <location>
        <begin position="103"/>
        <end position="144"/>
    </location>
</feature>
<gene>
    <name evidence="4" type="ORF">Acor_25190</name>
</gene>
<dbReference type="Proteomes" id="UP000334990">
    <property type="component" value="Unassembled WGS sequence"/>
</dbReference>
<keyword evidence="2" id="KW-1133">Transmembrane helix</keyword>
<organism evidence="4 5">
    <name type="scientific">Acrocarpospora corrugata</name>
    <dbReference type="NCBI Taxonomy" id="35763"/>
    <lineage>
        <taxon>Bacteria</taxon>
        <taxon>Bacillati</taxon>
        <taxon>Actinomycetota</taxon>
        <taxon>Actinomycetes</taxon>
        <taxon>Streptosporangiales</taxon>
        <taxon>Streptosporangiaceae</taxon>
        <taxon>Acrocarpospora</taxon>
    </lineage>
</organism>
<evidence type="ECO:0000313" key="5">
    <source>
        <dbReference type="Proteomes" id="UP000334990"/>
    </source>
</evidence>
<keyword evidence="5" id="KW-1185">Reference proteome</keyword>
<keyword evidence="2" id="KW-0472">Membrane</keyword>
<name>A0A5M3VUH9_9ACTN</name>
<proteinExistence type="predicted"/>
<evidence type="ECO:0000313" key="4">
    <source>
        <dbReference type="EMBL" id="GES00455.1"/>
    </source>
</evidence>
<dbReference type="EMBL" id="BLAD01000045">
    <property type="protein sequence ID" value="GES00455.1"/>
    <property type="molecule type" value="Genomic_DNA"/>
</dbReference>
<dbReference type="GO" id="GO:0000155">
    <property type="term" value="F:phosphorelay sensor kinase activity"/>
    <property type="evidence" value="ECO:0007669"/>
    <property type="project" value="InterPro"/>
</dbReference>
<evidence type="ECO:0000259" key="3">
    <source>
        <dbReference type="Pfam" id="PF07730"/>
    </source>
</evidence>
<evidence type="ECO:0000256" key="2">
    <source>
        <dbReference type="SAM" id="Phobius"/>
    </source>
</evidence>
<dbReference type="AlphaFoldDB" id="A0A5M3VUH9"/>
<evidence type="ECO:0000256" key="1">
    <source>
        <dbReference type="SAM" id="MobiDB-lite"/>
    </source>
</evidence>
<feature type="compositionally biased region" description="Basic residues" evidence="1">
    <location>
        <begin position="151"/>
        <end position="161"/>
    </location>
</feature>
<dbReference type="GO" id="GO:0016020">
    <property type="term" value="C:membrane"/>
    <property type="evidence" value="ECO:0007669"/>
    <property type="project" value="InterPro"/>
</dbReference>
<reference evidence="4 5" key="1">
    <citation type="submission" date="2019-10" db="EMBL/GenBank/DDBJ databases">
        <title>Whole genome shotgun sequence of Acrocarpospora corrugata NBRC 13972.</title>
        <authorList>
            <person name="Ichikawa N."/>
            <person name="Kimura A."/>
            <person name="Kitahashi Y."/>
            <person name="Komaki H."/>
            <person name="Oguchi A."/>
        </authorList>
    </citation>
    <scope>NUCLEOTIDE SEQUENCE [LARGE SCALE GENOMIC DNA]</scope>
    <source>
        <strain evidence="4 5">NBRC 13972</strain>
    </source>
</reference>
<dbReference type="Pfam" id="PF07730">
    <property type="entry name" value="HisKA_3"/>
    <property type="match status" value="1"/>
</dbReference>
<comment type="caution">
    <text evidence="4">The sequence shown here is derived from an EMBL/GenBank/DDBJ whole genome shotgun (WGS) entry which is preliminary data.</text>
</comment>
<sequence>MWCWALVYPLLFGGGWLSLPIYVTVVYAMALSMRPAVLSIAGMAVCVLIEGLLIGTDGGTLVILLLQMATLGVLFMSVRNTRLLVVQLRQAQREVARLAAAEERLRISRDLHYLLGQSLSLIVLKSELAGRLAESGQEPVRRELPTSSRWPGRHSSKSAKP</sequence>